<dbReference type="PROSITE" id="PS50293">
    <property type="entry name" value="TPR_REGION"/>
    <property type="match status" value="2"/>
</dbReference>
<dbReference type="AlphaFoldDB" id="A0A1G2DXY8"/>
<feature type="repeat" description="TPR" evidence="1">
    <location>
        <begin position="115"/>
        <end position="148"/>
    </location>
</feature>
<dbReference type="PANTHER" id="PTHR12558">
    <property type="entry name" value="CELL DIVISION CYCLE 16,23,27"/>
    <property type="match status" value="1"/>
</dbReference>
<keyword evidence="1" id="KW-0802">TPR repeat</keyword>
<dbReference type="Proteomes" id="UP000176662">
    <property type="component" value="Unassembled WGS sequence"/>
</dbReference>
<accession>A0A1G2DXY8</accession>
<dbReference type="Pfam" id="PF13181">
    <property type="entry name" value="TPR_8"/>
    <property type="match status" value="1"/>
</dbReference>
<dbReference type="Gene3D" id="1.25.40.10">
    <property type="entry name" value="Tetratricopeptide repeat domain"/>
    <property type="match status" value="2"/>
</dbReference>
<proteinExistence type="predicted"/>
<dbReference type="InterPro" id="IPR011990">
    <property type="entry name" value="TPR-like_helical_dom_sf"/>
</dbReference>
<evidence type="ECO:0000256" key="1">
    <source>
        <dbReference type="PROSITE-ProRule" id="PRU00339"/>
    </source>
</evidence>
<evidence type="ECO:0000313" key="2">
    <source>
        <dbReference type="EMBL" id="OGZ18439.1"/>
    </source>
</evidence>
<dbReference type="SMART" id="SM00028">
    <property type="entry name" value="TPR"/>
    <property type="match status" value="3"/>
</dbReference>
<dbReference type="PANTHER" id="PTHR12558:SF13">
    <property type="entry name" value="CELL DIVISION CYCLE PROTEIN 27 HOMOLOG"/>
    <property type="match status" value="1"/>
</dbReference>
<evidence type="ECO:0000313" key="3">
    <source>
        <dbReference type="Proteomes" id="UP000176662"/>
    </source>
</evidence>
<dbReference type="SUPFAM" id="SSF48452">
    <property type="entry name" value="TPR-like"/>
    <property type="match status" value="1"/>
</dbReference>
<dbReference type="PROSITE" id="PS50005">
    <property type="entry name" value="TPR"/>
    <property type="match status" value="3"/>
</dbReference>
<dbReference type="Pfam" id="PF13432">
    <property type="entry name" value="TPR_16"/>
    <property type="match status" value="1"/>
</dbReference>
<sequence length="164" mass="18582">MHFQNAVNLEPTNPILITELGKLYFLSNDIERAKESFNRAKELKPDYIEASVQLALLYETDNPKEAISQMEALAASFPSNVEALFQLGRLYLNNNQTDKAIVQFEKAIQIFPEHSNSLYSLGLAHQRKGDTEKALFYYNKVLELNPGNADVMEKISSLTIPTEE</sequence>
<feature type="repeat" description="TPR" evidence="1">
    <location>
        <begin position="81"/>
        <end position="114"/>
    </location>
</feature>
<organism evidence="2 3">
    <name type="scientific">Candidatus Nealsonbacteria bacterium RBG_13_38_11</name>
    <dbReference type="NCBI Taxonomy" id="1801662"/>
    <lineage>
        <taxon>Bacteria</taxon>
        <taxon>Candidatus Nealsoniibacteriota</taxon>
    </lineage>
</organism>
<comment type="caution">
    <text evidence="2">The sequence shown here is derived from an EMBL/GenBank/DDBJ whole genome shotgun (WGS) entry which is preliminary data.</text>
</comment>
<dbReference type="Pfam" id="PF00515">
    <property type="entry name" value="TPR_1"/>
    <property type="match status" value="1"/>
</dbReference>
<name>A0A1G2DXY8_9BACT</name>
<reference evidence="2 3" key="1">
    <citation type="journal article" date="2016" name="Nat. Commun.">
        <title>Thousands of microbial genomes shed light on interconnected biogeochemical processes in an aquifer system.</title>
        <authorList>
            <person name="Anantharaman K."/>
            <person name="Brown C.T."/>
            <person name="Hug L.A."/>
            <person name="Sharon I."/>
            <person name="Castelle C.J."/>
            <person name="Probst A.J."/>
            <person name="Thomas B.C."/>
            <person name="Singh A."/>
            <person name="Wilkins M.J."/>
            <person name="Karaoz U."/>
            <person name="Brodie E.L."/>
            <person name="Williams K.H."/>
            <person name="Hubbard S.S."/>
            <person name="Banfield J.F."/>
        </authorList>
    </citation>
    <scope>NUCLEOTIDE SEQUENCE [LARGE SCALE GENOMIC DNA]</scope>
</reference>
<protein>
    <submittedName>
        <fullName evidence="2">Uncharacterized protein</fullName>
    </submittedName>
</protein>
<dbReference type="EMBL" id="MHLX01000037">
    <property type="protein sequence ID" value="OGZ18439.1"/>
    <property type="molecule type" value="Genomic_DNA"/>
</dbReference>
<feature type="repeat" description="TPR" evidence="1">
    <location>
        <begin position="14"/>
        <end position="47"/>
    </location>
</feature>
<dbReference type="InterPro" id="IPR019734">
    <property type="entry name" value="TPR_rpt"/>
</dbReference>
<gene>
    <name evidence="2" type="ORF">A2Z68_01865</name>
</gene>